<evidence type="ECO:0000256" key="8">
    <source>
        <dbReference type="SAM" id="Coils"/>
    </source>
</evidence>
<reference evidence="11" key="1">
    <citation type="submission" date="2023-07" db="EMBL/GenBank/DDBJ databases">
        <authorList>
            <consortium name="AG Swart"/>
            <person name="Singh M."/>
            <person name="Singh A."/>
            <person name="Seah K."/>
            <person name="Emmerich C."/>
        </authorList>
    </citation>
    <scope>NUCLEOTIDE SEQUENCE</scope>
    <source>
        <strain evidence="11">DP1</strain>
    </source>
</reference>
<feature type="domain" description="DNA mismatch repair proteins mutS family" evidence="10">
    <location>
        <begin position="1050"/>
        <end position="1066"/>
    </location>
</feature>
<dbReference type="GO" id="GO:0005524">
    <property type="term" value="F:ATP binding"/>
    <property type="evidence" value="ECO:0007669"/>
    <property type="project" value="UniProtKB-UniRule"/>
</dbReference>
<keyword evidence="6 7" id="KW-0234">DNA repair</keyword>
<dbReference type="GO" id="GO:0030983">
    <property type="term" value="F:mismatched DNA binding"/>
    <property type="evidence" value="ECO:0007669"/>
    <property type="project" value="UniProtKB-UniRule"/>
</dbReference>
<dbReference type="InterPro" id="IPR007861">
    <property type="entry name" value="DNA_mismatch_repair_MutS_clamp"/>
</dbReference>
<dbReference type="SUPFAM" id="SSF52540">
    <property type="entry name" value="P-loop containing nucleoside triphosphate hydrolases"/>
    <property type="match status" value="1"/>
</dbReference>
<dbReference type="SUPFAM" id="SSF55271">
    <property type="entry name" value="DNA repair protein MutS, domain I"/>
    <property type="match status" value="1"/>
</dbReference>
<feature type="compositionally biased region" description="Acidic residues" evidence="9">
    <location>
        <begin position="722"/>
        <end position="731"/>
    </location>
</feature>
<dbReference type="Pfam" id="PF05190">
    <property type="entry name" value="MutS_IV"/>
    <property type="match status" value="1"/>
</dbReference>
<feature type="compositionally biased region" description="Basic and acidic residues" evidence="9">
    <location>
        <begin position="9"/>
        <end position="18"/>
    </location>
</feature>
<keyword evidence="2 6" id="KW-0547">Nucleotide-binding</keyword>
<keyword evidence="4 6" id="KW-0067">ATP-binding</keyword>
<evidence type="ECO:0000313" key="11">
    <source>
        <dbReference type="EMBL" id="CAI2370783.1"/>
    </source>
</evidence>
<dbReference type="EMBL" id="CAMPGE010011992">
    <property type="protein sequence ID" value="CAI2370783.1"/>
    <property type="molecule type" value="Genomic_DNA"/>
</dbReference>
<keyword evidence="8" id="KW-0175">Coiled coil</keyword>
<proteinExistence type="inferred from homology"/>
<dbReference type="Pfam" id="PF05192">
    <property type="entry name" value="MutS_III"/>
    <property type="match status" value="1"/>
</dbReference>
<dbReference type="GO" id="GO:0032301">
    <property type="term" value="C:MutSalpha complex"/>
    <property type="evidence" value="ECO:0007669"/>
    <property type="project" value="TreeGrafter"/>
</dbReference>
<feature type="compositionally biased region" description="Basic residues" evidence="9">
    <location>
        <begin position="91"/>
        <end position="104"/>
    </location>
</feature>
<dbReference type="InterPro" id="IPR000432">
    <property type="entry name" value="DNA_mismatch_repair_MutS_C"/>
</dbReference>
<evidence type="ECO:0000256" key="9">
    <source>
        <dbReference type="SAM" id="MobiDB-lite"/>
    </source>
</evidence>
<dbReference type="SUPFAM" id="SSF48334">
    <property type="entry name" value="DNA repair protein MutS, domain III"/>
    <property type="match status" value="1"/>
</dbReference>
<feature type="compositionally biased region" description="Low complexity" evidence="9">
    <location>
        <begin position="66"/>
        <end position="79"/>
    </location>
</feature>
<dbReference type="Pfam" id="PF05188">
    <property type="entry name" value="MutS_II"/>
    <property type="match status" value="1"/>
</dbReference>
<dbReference type="Gene3D" id="3.40.50.300">
    <property type="entry name" value="P-loop containing nucleotide triphosphate hydrolases"/>
    <property type="match status" value="1"/>
</dbReference>
<dbReference type="SUPFAM" id="SSF53150">
    <property type="entry name" value="DNA repair protein MutS, domain II"/>
    <property type="match status" value="1"/>
</dbReference>
<evidence type="ECO:0000256" key="7">
    <source>
        <dbReference type="RuleBase" id="RU003756"/>
    </source>
</evidence>
<feature type="coiled-coil region" evidence="8">
    <location>
        <begin position="778"/>
        <end position="823"/>
    </location>
</feature>
<sequence>MATRKRRAKEVEKEEVKVTKRGRRVKKVNYDDIFSESSSSEEMIDTRKRKQEDSDQEFNVDVGPQESSSEESVYSENSEPGNDLANEGSVGKKKKLQAKGKTKASIKNPKEEIKMKANDSTTNVSCGGFSRSSNPMIPTIIKNPRTPKKTPFGLDEDVEEIDGQKVPDFIRKEFIRDKNLKKPDDIEYDPSTVDIPKEMYDKLTPMQKQYWDIKRDHFDSVVLWRKGDWYIVLYHDIHALNSTSDSLPRTFHNEPGFYQNKCDHYISELIKNGYKVIRVEQTETHEQMKQRVAERKKEIQKKGIKKDKIKKSDPVLETCVGREIAAKYTKGTYQKPVPIADFLEGKEDNDEELDTKYVLLYLYDEEKNTFGVTYFDITTLQFSIGQFQDDSMKNKFRTLITRIRPVEVLCEAKFMKSDMSKMLRSSPIPPTFSNITAQEKIDYLASKDIIEFYLKSESGKMPKLIQKAMENSDDYSLALSALGNSIKYLQFLMIADKTVPLAEFYEYSHERSTTLGDRQKNSAMILDAQALENLEILEVQGKLSRIHEGSLLHHVDRCSTKFGKRLLKKWICSPLFDDKKLIGRHDAVEYLVKHDTLLNKFKKKMRKYADLERYLCRIYKYSISTNSNAIYVNENSLSRLDELYILLSQLEDITKDISEIFGDHKDISAHRLKALVTFQPREYSKGFGTKKIKKKIKNKYKKEETKVIPREESKQEIKDGDMNADSEEDEKEAQKYKDELNNRLESDGILPDIRPELETFRKVITWKTIGKKKFPEPTKGLSEDFDNANEKVEQLKASISNCLEKARKELKNKTMKFNTASKANRFEFELPISRKENLPSEYFVTSKSKKFVRFQNDELKDLVDDLVEAEDALQDAISPFLAKLFRKFYKKQYLWSDFVSCIAELDCLISLAIVSKFEDDMVKPVVIPRSCDASDRPILELQGVKHPCVSKMLKGDFIPNNVSLGGDSPLVNIITGPNMGGKSTLLRQTCIAIIMCQIGCFVPASSCRMTLFDRIFTRIGASDRILENKSTFFVEMEETKTIVEQSTPYSLVIMDELGRGTSTFDGYSIAHAVLSYQVKQNQCLTLFTTHYHMLVDSFKDEAEVENYKMSCEVDSETHDVTFLYKFEKGYAKESQGIYVAKMAKIPLSICERAKVKCDEFNDGLKELEVKCKIRSKSKTDI</sequence>
<accession>A0AAD1XFU6</accession>
<evidence type="ECO:0000313" key="12">
    <source>
        <dbReference type="Proteomes" id="UP001295684"/>
    </source>
</evidence>
<feature type="region of interest" description="Disordered" evidence="9">
    <location>
        <begin position="1"/>
        <end position="154"/>
    </location>
</feature>
<comment type="function">
    <text evidence="6 7">Component of the post-replicative DNA mismatch repair system (MMR).</text>
</comment>
<dbReference type="Gene3D" id="3.40.1170.10">
    <property type="entry name" value="DNA repair protein MutS, domain I"/>
    <property type="match status" value="1"/>
</dbReference>
<dbReference type="Proteomes" id="UP001295684">
    <property type="component" value="Unassembled WGS sequence"/>
</dbReference>
<name>A0AAD1XFU6_EUPCR</name>
<evidence type="ECO:0000256" key="3">
    <source>
        <dbReference type="ARBA" id="ARBA00022763"/>
    </source>
</evidence>
<dbReference type="PANTHER" id="PTHR11361">
    <property type="entry name" value="DNA MISMATCH REPAIR PROTEIN MUTS FAMILY MEMBER"/>
    <property type="match status" value="1"/>
</dbReference>
<dbReference type="InterPro" id="IPR007695">
    <property type="entry name" value="DNA_mismatch_repair_MutS-lik_N"/>
</dbReference>
<dbReference type="InterPro" id="IPR027417">
    <property type="entry name" value="P-loop_NTPase"/>
</dbReference>
<dbReference type="Pfam" id="PF01624">
    <property type="entry name" value="MutS_I"/>
    <property type="match status" value="1"/>
</dbReference>
<evidence type="ECO:0000256" key="4">
    <source>
        <dbReference type="ARBA" id="ARBA00022840"/>
    </source>
</evidence>
<dbReference type="PIRSF" id="PIRSF037677">
    <property type="entry name" value="DNA_mis_repair_Msh6"/>
    <property type="match status" value="1"/>
</dbReference>
<evidence type="ECO:0000256" key="5">
    <source>
        <dbReference type="ARBA" id="ARBA00023125"/>
    </source>
</evidence>
<dbReference type="InterPro" id="IPR007860">
    <property type="entry name" value="DNA_mmatch_repair_MutS_con_dom"/>
</dbReference>
<evidence type="ECO:0000256" key="1">
    <source>
        <dbReference type="ARBA" id="ARBA00006271"/>
    </source>
</evidence>
<dbReference type="InterPro" id="IPR045076">
    <property type="entry name" value="MutS"/>
</dbReference>
<dbReference type="InterPro" id="IPR036678">
    <property type="entry name" value="MutS_con_dom_sf"/>
</dbReference>
<evidence type="ECO:0000256" key="2">
    <source>
        <dbReference type="ARBA" id="ARBA00022741"/>
    </source>
</evidence>
<comment type="similarity">
    <text evidence="1 6 7">Belongs to the DNA mismatch repair MutS family.</text>
</comment>
<feature type="compositionally biased region" description="Basic and acidic residues" evidence="9">
    <location>
        <begin position="108"/>
        <end position="117"/>
    </location>
</feature>
<feature type="compositionally biased region" description="Basic and acidic residues" evidence="9">
    <location>
        <begin position="44"/>
        <end position="53"/>
    </location>
</feature>
<dbReference type="Gene3D" id="1.10.1420.10">
    <property type="match status" value="2"/>
</dbReference>
<feature type="compositionally biased region" description="Basic and acidic residues" evidence="9">
    <location>
        <begin position="703"/>
        <end position="721"/>
    </location>
</feature>
<dbReference type="InterPro" id="IPR017261">
    <property type="entry name" value="DNA_mismatch_repair_MutS/MSH"/>
</dbReference>
<dbReference type="SMART" id="SM00534">
    <property type="entry name" value="MUTSac"/>
    <property type="match status" value="1"/>
</dbReference>
<dbReference type="Pfam" id="PF00488">
    <property type="entry name" value="MutS_V"/>
    <property type="match status" value="1"/>
</dbReference>
<dbReference type="InterPro" id="IPR016151">
    <property type="entry name" value="DNA_mismatch_repair_MutS_N"/>
</dbReference>
<dbReference type="GO" id="GO:0140664">
    <property type="term" value="F:ATP-dependent DNA damage sensor activity"/>
    <property type="evidence" value="ECO:0007669"/>
    <property type="project" value="InterPro"/>
</dbReference>
<protein>
    <recommendedName>
        <fullName evidence="6">DNA mismatch repair protein</fullName>
    </recommendedName>
</protein>
<comment type="caution">
    <text evidence="11">The sequence shown here is derived from an EMBL/GenBank/DDBJ whole genome shotgun (WGS) entry which is preliminary data.</text>
</comment>
<dbReference type="GO" id="GO:0006298">
    <property type="term" value="P:mismatch repair"/>
    <property type="evidence" value="ECO:0007669"/>
    <property type="project" value="InterPro"/>
</dbReference>
<dbReference type="InterPro" id="IPR007696">
    <property type="entry name" value="DNA_mismatch_repair_MutS_core"/>
</dbReference>
<keyword evidence="3 6" id="KW-0227">DNA damage</keyword>
<dbReference type="AlphaFoldDB" id="A0AAD1XFU6"/>
<feature type="region of interest" description="Disordered" evidence="9">
    <location>
        <begin position="703"/>
        <end position="734"/>
    </location>
</feature>
<dbReference type="PANTHER" id="PTHR11361:SF148">
    <property type="entry name" value="DNA MISMATCH REPAIR PROTEIN MSH6"/>
    <property type="match status" value="1"/>
</dbReference>
<dbReference type="Gene3D" id="3.30.420.110">
    <property type="entry name" value="MutS, connector domain"/>
    <property type="match status" value="1"/>
</dbReference>
<dbReference type="PROSITE" id="PS00486">
    <property type="entry name" value="DNA_MISMATCH_REPAIR_2"/>
    <property type="match status" value="1"/>
</dbReference>
<keyword evidence="5 6" id="KW-0238">DNA-binding</keyword>
<evidence type="ECO:0000256" key="6">
    <source>
        <dbReference type="PIRNR" id="PIRNR037677"/>
    </source>
</evidence>
<dbReference type="SMART" id="SM00533">
    <property type="entry name" value="MUTSd"/>
    <property type="match status" value="1"/>
</dbReference>
<evidence type="ECO:0000259" key="10">
    <source>
        <dbReference type="PROSITE" id="PS00486"/>
    </source>
</evidence>
<organism evidence="11 12">
    <name type="scientific">Euplotes crassus</name>
    <dbReference type="NCBI Taxonomy" id="5936"/>
    <lineage>
        <taxon>Eukaryota</taxon>
        <taxon>Sar</taxon>
        <taxon>Alveolata</taxon>
        <taxon>Ciliophora</taxon>
        <taxon>Intramacronucleata</taxon>
        <taxon>Spirotrichea</taxon>
        <taxon>Hypotrichia</taxon>
        <taxon>Euplotida</taxon>
        <taxon>Euplotidae</taxon>
        <taxon>Moneuplotes</taxon>
    </lineage>
</organism>
<keyword evidence="12" id="KW-1185">Reference proteome</keyword>
<feature type="compositionally biased region" description="Polar residues" evidence="9">
    <location>
        <begin position="118"/>
        <end position="136"/>
    </location>
</feature>
<gene>
    <name evidence="11" type="ORF">ECRASSUSDP1_LOCUS12102</name>
</gene>
<dbReference type="InterPro" id="IPR036187">
    <property type="entry name" value="DNA_mismatch_repair_MutS_sf"/>
</dbReference>